<sequence>MFDDFYRRICKIGLLVKGQGSLSHLFWPYTKVLSNDARPKKSEPVDKNLYWTESYVQAYYEINVLKLYLEELILKLRRADLSVSHAKAEFAWYRASSGKPAGGRRANQFWANLKKTEDKRMQFERNTADQKTKRLGLENTCTSKGFGKPRASGSPNGQELHNKLKTVVATRLKEIA</sequence>
<feature type="region of interest" description="Disordered" evidence="1">
    <location>
        <begin position="138"/>
        <end position="162"/>
    </location>
</feature>
<proteinExistence type="predicted"/>
<dbReference type="Proteomes" id="UP000694251">
    <property type="component" value="Chromosome 7"/>
</dbReference>
<evidence type="ECO:0000256" key="1">
    <source>
        <dbReference type="SAM" id="MobiDB-lite"/>
    </source>
</evidence>
<comment type="caution">
    <text evidence="2">The sequence shown here is derived from an EMBL/GenBank/DDBJ whole genome shotgun (WGS) entry which is preliminary data.</text>
</comment>
<evidence type="ECO:0000313" key="2">
    <source>
        <dbReference type="EMBL" id="KAG7588769.1"/>
    </source>
</evidence>
<evidence type="ECO:0000313" key="3">
    <source>
        <dbReference type="Proteomes" id="UP000694251"/>
    </source>
</evidence>
<keyword evidence="3" id="KW-1185">Reference proteome</keyword>
<organism evidence="2 3">
    <name type="scientific">Arabidopsis suecica</name>
    <name type="common">Swedish thale-cress</name>
    <name type="synonym">Cardaminopsis suecica</name>
    <dbReference type="NCBI Taxonomy" id="45249"/>
    <lineage>
        <taxon>Eukaryota</taxon>
        <taxon>Viridiplantae</taxon>
        <taxon>Streptophyta</taxon>
        <taxon>Embryophyta</taxon>
        <taxon>Tracheophyta</taxon>
        <taxon>Spermatophyta</taxon>
        <taxon>Magnoliopsida</taxon>
        <taxon>eudicotyledons</taxon>
        <taxon>Gunneridae</taxon>
        <taxon>Pentapetalae</taxon>
        <taxon>rosids</taxon>
        <taxon>malvids</taxon>
        <taxon>Brassicales</taxon>
        <taxon>Brassicaceae</taxon>
        <taxon>Camelineae</taxon>
        <taxon>Arabidopsis</taxon>
    </lineage>
</organism>
<reference evidence="2 3" key="1">
    <citation type="submission" date="2020-12" db="EMBL/GenBank/DDBJ databases">
        <title>Concerted genomic and epigenomic changes stabilize Arabidopsis allopolyploids.</title>
        <authorList>
            <person name="Chen Z."/>
        </authorList>
    </citation>
    <scope>NUCLEOTIDE SEQUENCE [LARGE SCALE GENOMIC DNA]</scope>
    <source>
        <strain evidence="2">As9502</strain>
        <tissue evidence="2">Leaf</tissue>
    </source>
</reference>
<dbReference type="AlphaFoldDB" id="A0A8T2BQN3"/>
<name>A0A8T2BQN3_ARASU</name>
<dbReference type="EMBL" id="JAEFBJ010000007">
    <property type="protein sequence ID" value="KAG7588769.1"/>
    <property type="molecule type" value="Genomic_DNA"/>
</dbReference>
<protein>
    <submittedName>
        <fullName evidence="2">Uncharacterized protein</fullName>
    </submittedName>
</protein>
<gene>
    <name evidence="2" type="ORF">ISN44_As07g010930</name>
</gene>
<accession>A0A8T2BQN3</accession>